<proteinExistence type="predicted"/>
<protein>
    <submittedName>
        <fullName evidence="1">Uncharacterized protein</fullName>
    </submittedName>
</protein>
<dbReference type="AlphaFoldDB" id="A0A7Y4INS5"/>
<dbReference type="Proteomes" id="UP000533080">
    <property type="component" value="Unassembled WGS sequence"/>
</dbReference>
<dbReference type="EMBL" id="JABFNT010000138">
    <property type="protein sequence ID" value="NOJ82657.1"/>
    <property type="molecule type" value="Genomic_DNA"/>
</dbReference>
<dbReference type="RefSeq" id="WP_171444520.1">
    <property type="nucleotide sequence ID" value="NZ_JABFNS010000144.1"/>
</dbReference>
<name>A0A7Y4INS5_MYXXA</name>
<gene>
    <name evidence="1" type="ORF">HNV28_30810</name>
</gene>
<organism evidence="1 2">
    <name type="scientific">Myxococcus xanthus</name>
    <dbReference type="NCBI Taxonomy" id="34"/>
    <lineage>
        <taxon>Bacteria</taxon>
        <taxon>Pseudomonadati</taxon>
        <taxon>Myxococcota</taxon>
        <taxon>Myxococcia</taxon>
        <taxon>Myxococcales</taxon>
        <taxon>Cystobacterineae</taxon>
        <taxon>Myxococcaceae</taxon>
        <taxon>Myxococcus</taxon>
    </lineage>
</organism>
<accession>A0A7Y4INS5</accession>
<comment type="caution">
    <text evidence="1">The sequence shown here is derived from an EMBL/GenBank/DDBJ whole genome shotgun (WGS) entry which is preliminary data.</text>
</comment>
<evidence type="ECO:0000313" key="1">
    <source>
        <dbReference type="EMBL" id="NOJ82657.1"/>
    </source>
</evidence>
<evidence type="ECO:0000313" key="2">
    <source>
        <dbReference type="Proteomes" id="UP000533080"/>
    </source>
</evidence>
<sequence length="81" mass="9067">MQDSAFWEELRESIRRRVRVQVRIEILQTFANARGILQPPDAEERLSQLSASSLKALVNKAVTAPDTAATELRAVLTAPKH</sequence>
<reference evidence="1 2" key="1">
    <citation type="submission" date="2020-05" db="EMBL/GenBank/DDBJ databases">
        <authorList>
            <person name="Whitworth D."/>
        </authorList>
    </citation>
    <scope>NUCLEOTIDE SEQUENCE [LARGE SCALE GENOMIC DNA]</scope>
    <source>
        <strain evidence="1 2">AM005</strain>
    </source>
</reference>